<name>A0AAD8EI75_DIPPU</name>
<gene>
    <name evidence="2" type="ORF">L9F63_016485</name>
</gene>
<keyword evidence="1" id="KW-0732">Signal</keyword>
<evidence type="ECO:0000313" key="3">
    <source>
        <dbReference type="Proteomes" id="UP001233999"/>
    </source>
</evidence>
<accession>A0AAD8EI75</accession>
<comment type="caution">
    <text evidence="2">The sequence shown here is derived from an EMBL/GenBank/DDBJ whole genome shotgun (WGS) entry which is preliminary data.</text>
</comment>
<dbReference type="Gene3D" id="2.40.128.20">
    <property type="match status" value="1"/>
</dbReference>
<reference evidence="2" key="1">
    <citation type="journal article" date="2023" name="IScience">
        <title>Live-bearing cockroach genome reveals convergent evolutionary mechanisms linked to viviparity in insects and beyond.</title>
        <authorList>
            <person name="Fouks B."/>
            <person name="Harrison M.C."/>
            <person name="Mikhailova A.A."/>
            <person name="Marchal E."/>
            <person name="English S."/>
            <person name="Carruthers M."/>
            <person name="Jennings E.C."/>
            <person name="Chiamaka E.L."/>
            <person name="Frigard R.A."/>
            <person name="Pippel M."/>
            <person name="Attardo G.M."/>
            <person name="Benoit J.B."/>
            <person name="Bornberg-Bauer E."/>
            <person name="Tobe S.S."/>
        </authorList>
    </citation>
    <scope>NUCLEOTIDE SEQUENCE</scope>
    <source>
        <strain evidence="2">Stay&amp;Tobe</strain>
    </source>
</reference>
<dbReference type="Proteomes" id="UP001233999">
    <property type="component" value="Unassembled WGS sequence"/>
</dbReference>
<dbReference type="InterPro" id="IPR012674">
    <property type="entry name" value="Calycin"/>
</dbReference>
<feature type="chain" id="PRO_5042129544" evidence="1">
    <location>
        <begin position="21"/>
        <end position="173"/>
    </location>
</feature>
<organism evidence="2 3">
    <name type="scientific">Diploptera punctata</name>
    <name type="common">Pacific beetle cockroach</name>
    <dbReference type="NCBI Taxonomy" id="6984"/>
    <lineage>
        <taxon>Eukaryota</taxon>
        <taxon>Metazoa</taxon>
        <taxon>Ecdysozoa</taxon>
        <taxon>Arthropoda</taxon>
        <taxon>Hexapoda</taxon>
        <taxon>Insecta</taxon>
        <taxon>Pterygota</taxon>
        <taxon>Neoptera</taxon>
        <taxon>Polyneoptera</taxon>
        <taxon>Dictyoptera</taxon>
        <taxon>Blattodea</taxon>
        <taxon>Blaberoidea</taxon>
        <taxon>Blaberidae</taxon>
        <taxon>Diplopterinae</taxon>
        <taxon>Diploptera</taxon>
    </lineage>
</organism>
<feature type="signal peptide" evidence="1">
    <location>
        <begin position="1"/>
        <end position="20"/>
    </location>
</feature>
<evidence type="ECO:0000256" key="1">
    <source>
        <dbReference type="SAM" id="SignalP"/>
    </source>
</evidence>
<reference evidence="2" key="2">
    <citation type="submission" date="2023-05" db="EMBL/GenBank/DDBJ databases">
        <authorList>
            <person name="Fouks B."/>
        </authorList>
    </citation>
    <scope>NUCLEOTIDE SEQUENCE</scope>
    <source>
        <strain evidence="2">Stay&amp;Tobe</strain>
        <tissue evidence="2">Testes</tissue>
    </source>
</reference>
<protein>
    <submittedName>
        <fullName evidence="2">Uncharacterized protein</fullName>
    </submittedName>
</protein>
<dbReference type="EMBL" id="JASPKZ010004213">
    <property type="protein sequence ID" value="KAJ9590487.1"/>
    <property type="molecule type" value="Genomic_DNA"/>
</dbReference>
<keyword evidence="3" id="KW-1185">Reference proteome</keyword>
<dbReference type="AlphaFoldDB" id="A0AAD8EI75"/>
<proteinExistence type="predicted"/>
<sequence>MKWTAVALMCSIVHLASVNCQCDLGNKVDYDPKMVEGSRYLVYSSPDIFDELSKIQIEFTLEEGAYFSIRNITFKNVTEARVFNSSWKINSDKDIDAVTPEIPKFNAVYRLLSKETRAILIFKSCPAAYDETPLIFVLTEEQCPKKETVEHALADVGLDITNFSKDPAVDCRN</sequence>
<evidence type="ECO:0000313" key="2">
    <source>
        <dbReference type="EMBL" id="KAJ9590487.1"/>
    </source>
</evidence>